<dbReference type="CDD" id="cd01949">
    <property type="entry name" value="GGDEF"/>
    <property type="match status" value="1"/>
</dbReference>
<keyword evidence="7" id="KW-0808">Transferase</keyword>
<dbReference type="SUPFAM" id="SSF55785">
    <property type="entry name" value="PYP-like sensor domain (PAS domain)"/>
    <property type="match status" value="2"/>
</dbReference>
<comment type="catalytic activity">
    <reaction evidence="2">
        <text>2 GTP = 3',3'-c-di-GMP + 2 diphosphate</text>
        <dbReference type="Rhea" id="RHEA:24898"/>
        <dbReference type="ChEBI" id="CHEBI:33019"/>
        <dbReference type="ChEBI" id="CHEBI:37565"/>
        <dbReference type="ChEBI" id="CHEBI:58805"/>
        <dbReference type="EC" id="2.7.7.65"/>
    </reaction>
</comment>
<feature type="domain" description="GGDEF" evidence="6">
    <location>
        <begin position="342"/>
        <end position="472"/>
    </location>
</feature>
<dbReference type="InterPro" id="IPR050469">
    <property type="entry name" value="Diguanylate_Cyclase"/>
</dbReference>
<keyword evidence="3" id="KW-1133">Transmembrane helix</keyword>
<dbReference type="EC" id="2.7.7.65" evidence="1"/>
<feature type="domain" description="PAS" evidence="4">
    <location>
        <begin position="60"/>
        <end position="101"/>
    </location>
</feature>
<dbReference type="Pfam" id="PF08448">
    <property type="entry name" value="PAS_4"/>
    <property type="match status" value="2"/>
</dbReference>
<dbReference type="NCBIfam" id="TIGR00254">
    <property type="entry name" value="GGDEF"/>
    <property type="match status" value="1"/>
</dbReference>
<dbReference type="CDD" id="cd00130">
    <property type="entry name" value="PAS"/>
    <property type="match status" value="2"/>
</dbReference>
<feature type="transmembrane region" description="Helical" evidence="3">
    <location>
        <begin position="30"/>
        <end position="48"/>
    </location>
</feature>
<feature type="domain" description="PAC" evidence="5">
    <location>
        <begin position="260"/>
        <end position="310"/>
    </location>
</feature>
<accession>A0ABV4TVP9</accession>
<dbReference type="EMBL" id="JBGUAW010000003">
    <property type="protein sequence ID" value="MFA9460175.1"/>
    <property type="molecule type" value="Genomic_DNA"/>
</dbReference>
<organism evidence="7 8">
    <name type="scientific">Thiohalorhabdus methylotrophus</name>
    <dbReference type="NCBI Taxonomy" id="3242694"/>
    <lineage>
        <taxon>Bacteria</taxon>
        <taxon>Pseudomonadati</taxon>
        <taxon>Pseudomonadota</taxon>
        <taxon>Gammaproteobacteria</taxon>
        <taxon>Thiohalorhabdales</taxon>
        <taxon>Thiohalorhabdaceae</taxon>
        <taxon>Thiohalorhabdus</taxon>
    </lineage>
</organism>
<feature type="domain" description="PAS" evidence="4">
    <location>
        <begin position="188"/>
        <end position="258"/>
    </location>
</feature>
<reference evidence="7 8" key="1">
    <citation type="submission" date="2024-08" db="EMBL/GenBank/DDBJ databases">
        <title>Whole-genome sequencing of halo(alkali)philic microorganisms from hypersaline lakes.</title>
        <authorList>
            <person name="Sorokin D.Y."/>
            <person name="Merkel A.Y."/>
            <person name="Messina E."/>
            <person name="Yakimov M."/>
        </authorList>
    </citation>
    <scope>NUCLEOTIDE SEQUENCE [LARGE SCALE GENOMIC DNA]</scope>
    <source>
        <strain evidence="7 8">Cl-TMA</strain>
    </source>
</reference>
<dbReference type="SMART" id="SM00091">
    <property type="entry name" value="PAS"/>
    <property type="match status" value="2"/>
</dbReference>
<keyword evidence="3" id="KW-0812">Transmembrane</keyword>
<name>A0ABV4TVP9_9GAMM</name>
<dbReference type="InterPro" id="IPR000014">
    <property type="entry name" value="PAS"/>
</dbReference>
<evidence type="ECO:0000313" key="7">
    <source>
        <dbReference type="EMBL" id="MFA9460175.1"/>
    </source>
</evidence>
<dbReference type="NCBIfam" id="TIGR00229">
    <property type="entry name" value="sensory_box"/>
    <property type="match status" value="2"/>
</dbReference>
<dbReference type="InterPro" id="IPR043128">
    <property type="entry name" value="Rev_trsase/Diguanyl_cyclase"/>
</dbReference>
<dbReference type="InterPro" id="IPR000160">
    <property type="entry name" value="GGDEF_dom"/>
</dbReference>
<dbReference type="PANTHER" id="PTHR45138">
    <property type="entry name" value="REGULATORY COMPONENTS OF SENSORY TRANSDUCTION SYSTEM"/>
    <property type="match status" value="1"/>
</dbReference>
<dbReference type="InterPro" id="IPR000700">
    <property type="entry name" value="PAS-assoc_C"/>
</dbReference>
<keyword evidence="7" id="KW-0548">Nucleotidyltransferase</keyword>
<dbReference type="PROSITE" id="PS50112">
    <property type="entry name" value="PAS"/>
    <property type="match status" value="2"/>
</dbReference>
<evidence type="ECO:0000259" key="4">
    <source>
        <dbReference type="PROSITE" id="PS50112"/>
    </source>
</evidence>
<dbReference type="PANTHER" id="PTHR45138:SF9">
    <property type="entry name" value="DIGUANYLATE CYCLASE DGCM-RELATED"/>
    <property type="match status" value="1"/>
</dbReference>
<protein>
    <recommendedName>
        <fullName evidence="1">diguanylate cyclase</fullName>
        <ecNumber evidence="1">2.7.7.65</ecNumber>
    </recommendedName>
</protein>
<evidence type="ECO:0000259" key="5">
    <source>
        <dbReference type="PROSITE" id="PS50113"/>
    </source>
</evidence>
<dbReference type="InterPro" id="IPR013656">
    <property type="entry name" value="PAS_4"/>
</dbReference>
<evidence type="ECO:0000256" key="2">
    <source>
        <dbReference type="ARBA" id="ARBA00034247"/>
    </source>
</evidence>
<keyword evidence="8" id="KW-1185">Reference proteome</keyword>
<evidence type="ECO:0000259" key="6">
    <source>
        <dbReference type="PROSITE" id="PS50887"/>
    </source>
</evidence>
<dbReference type="Pfam" id="PF00990">
    <property type="entry name" value="GGDEF"/>
    <property type="match status" value="1"/>
</dbReference>
<dbReference type="SUPFAM" id="SSF55073">
    <property type="entry name" value="Nucleotide cyclase"/>
    <property type="match status" value="1"/>
</dbReference>
<proteinExistence type="predicted"/>
<dbReference type="RefSeq" id="WP_373654962.1">
    <property type="nucleotide sequence ID" value="NZ_JBGUAW010000003.1"/>
</dbReference>
<keyword evidence="3" id="KW-0472">Membrane</keyword>
<dbReference type="PROSITE" id="PS50113">
    <property type="entry name" value="PAC"/>
    <property type="match status" value="1"/>
</dbReference>
<evidence type="ECO:0000256" key="3">
    <source>
        <dbReference type="SAM" id="Phobius"/>
    </source>
</evidence>
<evidence type="ECO:0000256" key="1">
    <source>
        <dbReference type="ARBA" id="ARBA00012528"/>
    </source>
</evidence>
<dbReference type="SMART" id="SM00267">
    <property type="entry name" value="GGDEF"/>
    <property type="match status" value="1"/>
</dbReference>
<dbReference type="InterPro" id="IPR029787">
    <property type="entry name" value="Nucleotide_cyclase"/>
</dbReference>
<sequence length="476" mass="52923">MTASDRMALLPSRTGAWAAGFLSWGPAGGAWSWTALLVVVVGTAFWALRERRRARRAVSGEERLRTQWSHLPAALVLVDDHGRIAALNPAAERLFGYGPGEAAELPVARLFPDSTAAADPHFLDFHRKAEEQAAGGPAREVHCLHQAGHAFPVRMAVSEVPRGPRREYLLLFQDNSLEKAMEGALQRESRFANAVINSLPGIFYLVDQQGCFCRWNRNLEQVSGYSGAEVEELHPLELFRSEERDRVSRMIQETFDAGASSLEADLVLRSGEARPFFFASFRVDLDGDRYLAGMGVDISHRRHLEEELTRLATTDLLTGIANRMQFEQDLAREVGKAERYGRPLTLIMFDVDHFKRVNDSHGHESGDRVLQEVVAVAGTRLRDVDILARWGGEEFMVLAPETGERGGFELAERIRQTVAEHAFPIPEQIVTASFGVAAYESGEGEGTFLRRVDEALYRAKAEGRDQVCRAEPDPAS</sequence>
<dbReference type="GO" id="GO:0052621">
    <property type="term" value="F:diguanylate cyclase activity"/>
    <property type="evidence" value="ECO:0007669"/>
    <property type="project" value="UniProtKB-EC"/>
</dbReference>
<dbReference type="InterPro" id="IPR035965">
    <property type="entry name" value="PAS-like_dom_sf"/>
</dbReference>
<dbReference type="Proteomes" id="UP001575181">
    <property type="component" value="Unassembled WGS sequence"/>
</dbReference>
<gene>
    <name evidence="7" type="ORF">ACERLL_04985</name>
</gene>
<dbReference type="Gene3D" id="3.30.450.20">
    <property type="entry name" value="PAS domain"/>
    <property type="match status" value="2"/>
</dbReference>
<dbReference type="Gene3D" id="3.30.70.270">
    <property type="match status" value="1"/>
</dbReference>
<comment type="caution">
    <text evidence="7">The sequence shown here is derived from an EMBL/GenBank/DDBJ whole genome shotgun (WGS) entry which is preliminary data.</text>
</comment>
<dbReference type="PROSITE" id="PS50887">
    <property type="entry name" value="GGDEF"/>
    <property type="match status" value="1"/>
</dbReference>
<evidence type="ECO:0000313" key="8">
    <source>
        <dbReference type="Proteomes" id="UP001575181"/>
    </source>
</evidence>